<dbReference type="InterPro" id="IPR021474">
    <property type="entry name" value="DUF3127"/>
</dbReference>
<evidence type="ECO:0008006" key="4">
    <source>
        <dbReference type="Google" id="ProtNLM"/>
    </source>
</evidence>
<dbReference type="EMBL" id="JRAI01000005">
    <property type="protein sequence ID" value="KGN88006.1"/>
    <property type="molecule type" value="Genomic_DNA"/>
</dbReference>
<dbReference type="AlphaFoldDB" id="A0A0A2FAE4"/>
<dbReference type="Pfam" id="PF11325">
    <property type="entry name" value="DUF3127"/>
    <property type="match status" value="1"/>
</dbReference>
<dbReference type="RefSeq" id="WP_039419970.1">
    <property type="nucleotide sequence ID" value="NZ_JRAI01000005.1"/>
</dbReference>
<dbReference type="OrthoDB" id="598142at2"/>
<name>A0A0A2FAE4_9PORP</name>
<dbReference type="PROSITE" id="PS00213">
    <property type="entry name" value="LIPOCALIN"/>
    <property type="match status" value="1"/>
</dbReference>
<organism evidence="2 3">
    <name type="scientific">Porphyromonas gulae</name>
    <dbReference type="NCBI Taxonomy" id="111105"/>
    <lineage>
        <taxon>Bacteria</taxon>
        <taxon>Pseudomonadati</taxon>
        <taxon>Bacteroidota</taxon>
        <taxon>Bacteroidia</taxon>
        <taxon>Bacteroidales</taxon>
        <taxon>Porphyromonadaceae</taxon>
        <taxon>Porphyromonas</taxon>
    </lineage>
</organism>
<feature type="region of interest" description="Disordered" evidence="1">
    <location>
        <begin position="88"/>
        <end position="115"/>
    </location>
</feature>
<feature type="compositionally biased region" description="Basic and acidic residues" evidence="1">
    <location>
        <begin position="94"/>
        <end position="115"/>
    </location>
</feature>
<evidence type="ECO:0000313" key="3">
    <source>
        <dbReference type="Proteomes" id="UP000030130"/>
    </source>
</evidence>
<protein>
    <recommendedName>
        <fullName evidence="4">DUF3127 domain-containing protein</fullName>
    </recommendedName>
</protein>
<dbReference type="Proteomes" id="UP000030130">
    <property type="component" value="Unassembled WGS sequence"/>
</dbReference>
<proteinExistence type="predicted"/>
<evidence type="ECO:0000313" key="2">
    <source>
        <dbReference type="EMBL" id="KGN88006.1"/>
    </source>
</evidence>
<gene>
    <name evidence="2" type="ORF">HR08_01040</name>
</gene>
<dbReference type="InterPro" id="IPR022272">
    <property type="entry name" value="Lipocalin_CS"/>
</dbReference>
<accession>A0A0A2FAE4</accession>
<evidence type="ECO:0000256" key="1">
    <source>
        <dbReference type="SAM" id="MobiDB-lite"/>
    </source>
</evidence>
<sequence length="115" mass="13241">MEVKGRVIQVLPEERGQGQKGEWRKQTFILEYGDQYPKKAAFQAWGDKQIPNVGEDVTVQFDVESREYNGRWYTTATAWKIDVQGATAQAPQSELDKEADRFLNEKKNEGDDLPF</sequence>
<comment type="caution">
    <text evidence="2">The sequence shown here is derived from an EMBL/GenBank/DDBJ whole genome shotgun (WGS) entry which is preliminary data.</text>
</comment>
<reference evidence="2 3" key="1">
    <citation type="submission" date="2014-08" db="EMBL/GenBank/DDBJ databases">
        <title>Porphyromonas gulae strain:COT-052_OH1451 Genome sequencing.</title>
        <authorList>
            <person name="Wallis C."/>
            <person name="Deusch O."/>
            <person name="O'Flynn C."/>
            <person name="Davis I."/>
            <person name="Jospin G."/>
            <person name="Darling A.E."/>
            <person name="Coil D.A."/>
            <person name="Alexiev A."/>
            <person name="Horsfall A."/>
            <person name="Kirkwood N."/>
            <person name="Harris S."/>
            <person name="Eisen J.A."/>
        </authorList>
    </citation>
    <scope>NUCLEOTIDE SEQUENCE [LARGE SCALE GENOMIC DNA]</scope>
    <source>
        <strain evidence="3">COT-052 OH1451</strain>
    </source>
</reference>